<keyword evidence="10" id="KW-1185">Reference proteome</keyword>
<dbReference type="InterPro" id="IPR036890">
    <property type="entry name" value="HATPase_C_sf"/>
</dbReference>
<feature type="domain" description="Histidine kinase/HSP90-like ATPase" evidence="8">
    <location>
        <begin position="511"/>
        <end position="621"/>
    </location>
</feature>
<name>A0A316FJ69_9ACTN</name>
<reference evidence="9 10" key="1">
    <citation type="submission" date="2018-05" db="EMBL/GenBank/DDBJ databases">
        <title>Genomic Encyclopedia of Archaeal and Bacterial Type Strains, Phase II (KMG-II): from individual species to whole genera.</title>
        <authorList>
            <person name="Goeker M."/>
        </authorList>
    </citation>
    <scope>NUCLEOTIDE SEQUENCE [LARGE SCALE GENOMIC DNA]</scope>
    <source>
        <strain evidence="9 10">DSM 45184</strain>
    </source>
</reference>
<comment type="caution">
    <text evidence="9">The sequence shown here is derived from an EMBL/GenBank/DDBJ whole genome shotgun (WGS) entry which is preliminary data.</text>
</comment>
<proteinExistence type="predicted"/>
<dbReference type="Pfam" id="PF08376">
    <property type="entry name" value="NIT"/>
    <property type="match status" value="1"/>
</dbReference>
<organism evidence="9 10">
    <name type="scientific">Actinoplanes xinjiangensis</name>
    <dbReference type="NCBI Taxonomy" id="512350"/>
    <lineage>
        <taxon>Bacteria</taxon>
        <taxon>Bacillati</taxon>
        <taxon>Actinomycetota</taxon>
        <taxon>Actinomycetes</taxon>
        <taxon>Micromonosporales</taxon>
        <taxon>Micromonosporaceae</taxon>
        <taxon>Actinoplanes</taxon>
    </lineage>
</organism>
<dbReference type="Gene3D" id="3.30.565.10">
    <property type="entry name" value="Histidine kinase-like ATPase, C-terminal domain"/>
    <property type="match status" value="1"/>
</dbReference>
<evidence type="ECO:0000256" key="1">
    <source>
        <dbReference type="ARBA" id="ARBA00000085"/>
    </source>
</evidence>
<keyword evidence="7" id="KW-0812">Transmembrane</keyword>
<evidence type="ECO:0000259" key="8">
    <source>
        <dbReference type="SMART" id="SM00387"/>
    </source>
</evidence>
<comment type="catalytic activity">
    <reaction evidence="1">
        <text>ATP + protein L-histidine = ADP + protein N-phospho-L-histidine.</text>
        <dbReference type="EC" id="2.7.13.3"/>
    </reaction>
</comment>
<accession>A0A316FJ69</accession>
<dbReference type="OrthoDB" id="4349881at2"/>
<dbReference type="Pfam" id="PF02518">
    <property type="entry name" value="HATPase_c"/>
    <property type="match status" value="1"/>
</dbReference>
<feature type="region of interest" description="Disordered" evidence="6">
    <location>
        <begin position="626"/>
        <end position="805"/>
    </location>
</feature>
<dbReference type="EMBL" id="QGGR01000005">
    <property type="protein sequence ID" value="PWK48971.1"/>
    <property type="molecule type" value="Genomic_DNA"/>
</dbReference>
<dbReference type="GO" id="GO:0000160">
    <property type="term" value="P:phosphorelay signal transduction system"/>
    <property type="evidence" value="ECO:0007669"/>
    <property type="project" value="TreeGrafter"/>
</dbReference>
<dbReference type="Proteomes" id="UP000245697">
    <property type="component" value="Unassembled WGS sequence"/>
</dbReference>
<dbReference type="InterPro" id="IPR050428">
    <property type="entry name" value="TCS_sensor_his_kinase"/>
</dbReference>
<keyword evidence="5 9" id="KW-0418">Kinase</keyword>
<keyword evidence="4" id="KW-0808">Transferase</keyword>
<evidence type="ECO:0000313" key="9">
    <source>
        <dbReference type="EMBL" id="PWK48971.1"/>
    </source>
</evidence>
<dbReference type="SUPFAM" id="SSF55874">
    <property type="entry name" value="ATPase domain of HSP90 chaperone/DNA topoisomerase II/histidine kinase"/>
    <property type="match status" value="1"/>
</dbReference>
<dbReference type="AlphaFoldDB" id="A0A316FJ69"/>
<dbReference type="InterPro" id="IPR003594">
    <property type="entry name" value="HATPase_dom"/>
</dbReference>
<dbReference type="RefSeq" id="WP_109592917.1">
    <property type="nucleotide sequence ID" value="NZ_BONA01000036.1"/>
</dbReference>
<dbReference type="PANTHER" id="PTHR45436:SF5">
    <property type="entry name" value="SENSOR HISTIDINE KINASE TRCS"/>
    <property type="match status" value="1"/>
</dbReference>
<dbReference type="SMART" id="SM00387">
    <property type="entry name" value="HATPase_c"/>
    <property type="match status" value="1"/>
</dbReference>
<evidence type="ECO:0000256" key="5">
    <source>
        <dbReference type="ARBA" id="ARBA00022777"/>
    </source>
</evidence>
<feature type="compositionally biased region" description="Basic residues" evidence="6">
    <location>
        <begin position="719"/>
        <end position="728"/>
    </location>
</feature>
<evidence type="ECO:0000256" key="6">
    <source>
        <dbReference type="SAM" id="MobiDB-lite"/>
    </source>
</evidence>
<evidence type="ECO:0000256" key="7">
    <source>
        <dbReference type="SAM" id="Phobius"/>
    </source>
</evidence>
<keyword evidence="7" id="KW-1133">Transmembrane helix</keyword>
<dbReference type="PANTHER" id="PTHR45436">
    <property type="entry name" value="SENSOR HISTIDINE KINASE YKOH"/>
    <property type="match status" value="1"/>
</dbReference>
<dbReference type="GO" id="GO:0005886">
    <property type="term" value="C:plasma membrane"/>
    <property type="evidence" value="ECO:0007669"/>
    <property type="project" value="TreeGrafter"/>
</dbReference>
<evidence type="ECO:0000313" key="10">
    <source>
        <dbReference type="Proteomes" id="UP000245697"/>
    </source>
</evidence>
<dbReference type="EC" id="2.7.13.3" evidence="2"/>
<keyword evidence="3" id="KW-0597">Phosphoprotein</keyword>
<feature type="transmembrane region" description="Helical" evidence="7">
    <location>
        <begin position="307"/>
        <end position="329"/>
    </location>
</feature>
<dbReference type="InterPro" id="IPR013587">
    <property type="entry name" value="Nitrate/nitrite_sensing"/>
</dbReference>
<evidence type="ECO:0000256" key="2">
    <source>
        <dbReference type="ARBA" id="ARBA00012438"/>
    </source>
</evidence>
<dbReference type="GO" id="GO:0004673">
    <property type="term" value="F:protein histidine kinase activity"/>
    <property type="evidence" value="ECO:0007669"/>
    <property type="project" value="UniProtKB-EC"/>
</dbReference>
<evidence type="ECO:0000256" key="3">
    <source>
        <dbReference type="ARBA" id="ARBA00022553"/>
    </source>
</evidence>
<sequence length="805" mass="85285">MGRDGRVDRSRTIRGRIVRMLALPVAAMMLLLAVVVTEEFAGYRLAARTGHAVALDLAVQALVQEVQTERGVTVGLLAGNQDFTAEIAPARQRADAQRAAVQRLVDERGDLDGQVGEVLEQAETLAAIRGEVDAGGADRTEIFEDYNEVVGELGEVYFALDNAADATMRLGSESLAMLNLAKEATARQRAFLNGVFSAGGFADGEFLRYVQLRAELDAAYAEFEEYATPAALAAKDELLASAPAKRAQQLENRALRSGDGKTLRADAQLWWTSTGPVLDDMSVLARSIGTSLEDRARVLLEEANVRLAVLAAVVLVCIGIAVYLGTVAAHSIAGPLSGLAAEANRLAGERLPEAVRRAVAGDAAGPPGAVQVADGASSEVRLVADAFDRVQATAYALATEQAELRRAGAESLANLGRRNQNLLRRQLGFITRLEQEEASPTGLANLFELDHLATRMRRNAESLLVLVGAASPRQWSRPLPLTDVIRAAVSEVEEYRRVSLRRLDEAMVSGSTASGLAHMLAELIENGLAFSPPDMDVELHGRVVDDGYLIAVCDQGVGMSEEELEVANRRLRGEGDFLTAPARFLGHYVVGRLAAEMGVGVQLARSPVTGVTARVSLPAGMLAGPASLDAPPAGTSRGDTPPAGILPANTPSVGTVPAKTLPTASRTESVELPSLRPPEPRSRPVQVDYVVLDGQPAVPAPRRPADAGIARAGHTANGLRRRTPRSQRSRPEPAAPLSSAGTEPTVPIPDSPEAVRDRLTALRAGIQRGTGQGRHAVNLAPPDVEPGGASLPRRLEQSFISEEIS</sequence>
<keyword evidence="7" id="KW-0472">Membrane</keyword>
<protein>
    <recommendedName>
        <fullName evidence="2">histidine kinase</fullName>
        <ecNumber evidence="2">2.7.13.3</ecNumber>
    </recommendedName>
</protein>
<gene>
    <name evidence="9" type="ORF">BC793_105322</name>
</gene>
<evidence type="ECO:0000256" key="4">
    <source>
        <dbReference type="ARBA" id="ARBA00022679"/>
    </source>
</evidence>